<dbReference type="InterPro" id="IPR016181">
    <property type="entry name" value="Acyl_CoA_acyltransferase"/>
</dbReference>
<protein>
    <recommendedName>
        <fullName evidence="3">N-acetyltransferase domain-containing protein</fullName>
    </recommendedName>
</protein>
<organism evidence="4 5">
    <name type="scientific">Enterococcus caccae ATCC BAA-1240</name>
    <dbReference type="NCBI Taxonomy" id="1158612"/>
    <lineage>
        <taxon>Bacteria</taxon>
        <taxon>Bacillati</taxon>
        <taxon>Bacillota</taxon>
        <taxon>Bacilli</taxon>
        <taxon>Lactobacillales</taxon>
        <taxon>Enterococcaceae</taxon>
        <taxon>Enterococcus</taxon>
    </lineage>
</organism>
<dbReference type="AlphaFoldDB" id="R3TYW0"/>
<evidence type="ECO:0000259" key="3">
    <source>
        <dbReference type="PROSITE" id="PS51186"/>
    </source>
</evidence>
<dbReference type="PATRIC" id="fig|1158612.3.peg.1316"/>
<dbReference type="Pfam" id="PF00583">
    <property type="entry name" value="Acetyltransf_1"/>
    <property type="match status" value="1"/>
</dbReference>
<dbReference type="OrthoDB" id="7205533at2"/>
<dbReference type="Gene3D" id="3.40.630.30">
    <property type="match status" value="1"/>
</dbReference>
<dbReference type="InterPro" id="IPR000182">
    <property type="entry name" value="GNAT_dom"/>
</dbReference>
<dbReference type="Proteomes" id="UP000013840">
    <property type="component" value="Unassembled WGS sequence"/>
</dbReference>
<sequence>MIEIKKIRLEDLAELKALSIKTFTDTFAKDNTPEDLKNYLDQAYTDEKLTSELQNKQSEFYFIYSNKEVAGYLKINIDDAQTEKMENDALEIERIYIDLNFKRLGLGKMLYKKAIERAKELNKSSIWLGVWERNFAAMKFYHKMGFTQVGEHSFYMGEDEQIDLIMKKELLNV</sequence>
<dbReference type="PANTHER" id="PTHR42919">
    <property type="entry name" value="N-ALPHA-ACETYLTRANSFERASE"/>
    <property type="match status" value="1"/>
</dbReference>
<dbReference type="EMBL" id="AJAU01000016">
    <property type="protein sequence ID" value="EOL46363.1"/>
    <property type="molecule type" value="Genomic_DNA"/>
</dbReference>
<evidence type="ECO:0000313" key="4">
    <source>
        <dbReference type="EMBL" id="EOL46363.1"/>
    </source>
</evidence>
<dbReference type="eggNOG" id="COG0456">
    <property type="taxonomic scope" value="Bacteria"/>
</dbReference>
<keyword evidence="1" id="KW-0808">Transferase</keyword>
<dbReference type="InterPro" id="IPR051556">
    <property type="entry name" value="N-term/lysine_N-AcTrnsfr"/>
</dbReference>
<gene>
    <name evidence="4" type="ORF">UC7_01330</name>
</gene>
<dbReference type="RefSeq" id="WP_010771468.1">
    <property type="nucleotide sequence ID" value="NZ_KB946333.1"/>
</dbReference>
<accession>R3TYW0</accession>
<dbReference type="PROSITE" id="PS51186">
    <property type="entry name" value="GNAT"/>
    <property type="match status" value="1"/>
</dbReference>
<keyword evidence="2" id="KW-0012">Acyltransferase</keyword>
<dbReference type="GO" id="GO:0016747">
    <property type="term" value="F:acyltransferase activity, transferring groups other than amino-acyl groups"/>
    <property type="evidence" value="ECO:0007669"/>
    <property type="project" value="InterPro"/>
</dbReference>
<dbReference type="CDD" id="cd04301">
    <property type="entry name" value="NAT_SF"/>
    <property type="match status" value="1"/>
</dbReference>
<dbReference type="STRING" id="317735.RU98_GL002547"/>
<reference evidence="4 5" key="1">
    <citation type="submission" date="2013-02" db="EMBL/GenBank/DDBJ databases">
        <title>The Genome Sequence of Enterococcus caccae BAA-1240.</title>
        <authorList>
            <consortium name="The Broad Institute Genome Sequencing Platform"/>
            <consortium name="The Broad Institute Genome Sequencing Center for Infectious Disease"/>
            <person name="Earl A.M."/>
            <person name="Gilmore M.S."/>
            <person name="Lebreton F."/>
            <person name="Walker B."/>
            <person name="Young S.K."/>
            <person name="Zeng Q."/>
            <person name="Gargeya S."/>
            <person name="Fitzgerald M."/>
            <person name="Haas B."/>
            <person name="Abouelleil A."/>
            <person name="Alvarado L."/>
            <person name="Arachchi H.M."/>
            <person name="Berlin A.M."/>
            <person name="Chapman S.B."/>
            <person name="Dewar J."/>
            <person name="Goldberg J."/>
            <person name="Griggs A."/>
            <person name="Gujja S."/>
            <person name="Hansen M."/>
            <person name="Howarth C."/>
            <person name="Imamovic A."/>
            <person name="Larimer J."/>
            <person name="McCowan C."/>
            <person name="Murphy C."/>
            <person name="Neiman D."/>
            <person name="Pearson M."/>
            <person name="Priest M."/>
            <person name="Roberts A."/>
            <person name="Saif S."/>
            <person name="Shea T."/>
            <person name="Sisk P."/>
            <person name="Sykes S."/>
            <person name="Wortman J."/>
            <person name="Nusbaum C."/>
            <person name="Birren B."/>
        </authorList>
    </citation>
    <scope>NUCLEOTIDE SEQUENCE [LARGE SCALE GENOMIC DNA]</scope>
    <source>
        <strain evidence="4 5">ATCC BAA-1240</strain>
    </source>
</reference>
<evidence type="ECO:0000313" key="5">
    <source>
        <dbReference type="Proteomes" id="UP000013840"/>
    </source>
</evidence>
<dbReference type="SUPFAM" id="SSF55729">
    <property type="entry name" value="Acyl-CoA N-acyltransferases (Nat)"/>
    <property type="match status" value="1"/>
</dbReference>
<dbReference type="PANTHER" id="PTHR42919:SF8">
    <property type="entry name" value="N-ALPHA-ACETYLTRANSFERASE 50"/>
    <property type="match status" value="1"/>
</dbReference>
<comment type="caution">
    <text evidence="4">The sequence shown here is derived from an EMBL/GenBank/DDBJ whole genome shotgun (WGS) entry which is preliminary data.</text>
</comment>
<proteinExistence type="predicted"/>
<evidence type="ECO:0000256" key="2">
    <source>
        <dbReference type="ARBA" id="ARBA00023315"/>
    </source>
</evidence>
<name>R3TYW0_9ENTE</name>
<keyword evidence="5" id="KW-1185">Reference proteome</keyword>
<evidence type="ECO:0000256" key="1">
    <source>
        <dbReference type="ARBA" id="ARBA00022679"/>
    </source>
</evidence>
<feature type="domain" description="N-acetyltransferase" evidence="3">
    <location>
        <begin position="2"/>
        <end position="171"/>
    </location>
</feature>